<keyword evidence="2" id="KW-1133">Transmembrane helix</keyword>
<organism evidence="3 4">
    <name type="scientific">Centaurea solstitialis</name>
    <name type="common">yellow star-thistle</name>
    <dbReference type="NCBI Taxonomy" id="347529"/>
    <lineage>
        <taxon>Eukaryota</taxon>
        <taxon>Viridiplantae</taxon>
        <taxon>Streptophyta</taxon>
        <taxon>Embryophyta</taxon>
        <taxon>Tracheophyta</taxon>
        <taxon>Spermatophyta</taxon>
        <taxon>Magnoliopsida</taxon>
        <taxon>eudicotyledons</taxon>
        <taxon>Gunneridae</taxon>
        <taxon>Pentapetalae</taxon>
        <taxon>asterids</taxon>
        <taxon>campanulids</taxon>
        <taxon>Asterales</taxon>
        <taxon>Asteraceae</taxon>
        <taxon>Carduoideae</taxon>
        <taxon>Cardueae</taxon>
        <taxon>Centaureinae</taxon>
        <taxon>Centaurea</taxon>
    </lineage>
</organism>
<dbReference type="EMBL" id="JARYMX010000003">
    <property type="protein sequence ID" value="KAJ9557368.1"/>
    <property type="molecule type" value="Genomic_DNA"/>
</dbReference>
<evidence type="ECO:0000256" key="1">
    <source>
        <dbReference type="SAM" id="MobiDB-lite"/>
    </source>
</evidence>
<dbReference type="AlphaFoldDB" id="A0AA38TAJ0"/>
<feature type="region of interest" description="Disordered" evidence="1">
    <location>
        <begin position="67"/>
        <end position="103"/>
    </location>
</feature>
<dbReference type="GO" id="GO:0009535">
    <property type="term" value="C:chloroplast thylakoid membrane"/>
    <property type="evidence" value="ECO:0007669"/>
    <property type="project" value="InterPro"/>
</dbReference>
<accession>A0AA38TAJ0</accession>
<dbReference type="Proteomes" id="UP001172457">
    <property type="component" value="Chromosome 3"/>
</dbReference>
<dbReference type="InterPro" id="IPR040340">
    <property type="entry name" value="CEST/Y3IP1"/>
</dbReference>
<evidence type="ECO:0000313" key="3">
    <source>
        <dbReference type="EMBL" id="KAJ9557368.1"/>
    </source>
</evidence>
<dbReference type="GO" id="GO:0080183">
    <property type="term" value="P:response to photooxidative stress"/>
    <property type="evidence" value="ECO:0007669"/>
    <property type="project" value="InterPro"/>
</dbReference>
<comment type="caution">
    <text evidence="3">The sequence shown here is derived from an EMBL/GenBank/DDBJ whole genome shotgun (WGS) entry which is preliminary data.</text>
</comment>
<evidence type="ECO:0000256" key="2">
    <source>
        <dbReference type="SAM" id="Phobius"/>
    </source>
</evidence>
<feature type="compositionally biased region" description="Acidic residues" evidence="1">
    <location>
        <begin position="85"/>
        <end position="103"/>
    </location>
</feature>
<proteinExistence type="predicted"/>
<reference evidence="3" key="1">
    <citation type="submission" date="2023-03" db="EMBL/GenBank/DDBJ databases">
        <title>Chromosome-scale reference genome and RAD-based genetic map of yellow starthistle (Centaurea solstitialis) reveal putative structural variation and QTLs associated with invader traits.</title>
        <authorList>
            <person name="Reatini B."/>
            <person name="Cang F.A."/>
            <person name="Jiang Q."/>
            <person name="Mckibben M.T.W."/>
            <person name="Barker M.S."/>
            <person name="Rieseberg L.H."/>
            <person name="Dlugosch K.M."/>
        </authorList>
    </citation>
    <scope>NUCLEOTIDE SEQUENCE</scope>
    <source>
        <strain evidence="3">CAN-66</strain>
        <tissue evidence="3">Leaf</tissue>
    </source>
</reference>
<dbReference type="PANTHER" id="PTHR33672">
    <property type="entry name" value="YCF3-INTERACTING PROTEIN 1, CHLOROPLASTIC"/>
    <property type="match status" value="1"/>
</dbReference>
<dbReference type="GO" id="GO:0048564">
    <property type="term" value="P:photosystem I assembly"/>
    <property type="evidence" value="ECO:0007669"/>
    <property type="project" value="InterPro"/>
</dbReference>
<dbReference type="PANTHER" id="PTHR33672:SF3">
    <property type="entry name" value="YCF3-INTERACTING PROTEIN 1, CHLOROPLASTIC"/>
    <property type="match status" value="1"/>
</dbReference>
<keyword evidence="2" id="KW-0812">Transmembrane</keyword>
<keyword evidence="2" id="KW-0472">Membrane</keyword>
<evidence type="ECO:0000313" key="4">
    <source>
        <dbReference type="Proteomes" id="UP001172457"/>
    </source>
</evidence>
<name>A0AA38TAJ0_9ASTR</name>
<sequence length="277" mass="30963">MAFLKLPTQLPLPLYTTCSIPSSNSIHNLSFQPYPHHHKNYLHQRIRNKSSLVVVGANKEDIETQLGVGAESISDSGSAIATTNNDDDEEEDDDDFEGDPDPQDLEYVSQIKRVLELLKKNRDMLFSEVKLTVMIEDPREVERRRLLGIDDIDAPTRDDLANVLEEVNEGKIPRDRAALQMLAEEMVQWPNLEVEAMKKGPRKSLYAKATDTGVDPVVAAKRLNIDWDSAAEIEEGDTSDENEVPNVVGYGALYLVTAFPVIIGVSVVLILFYNSLQ</sequence>
<keyword evidence="4" id="KW-1185">Reference proteome</keyword>
<feature type="transmembrane region" description="Helical" evidence="2">
    <location>
        <begin position="252"/>
        <end position="273"/>
    </location>
</feature>
<feature type="compositionally biased region" description="Polar residues" evidence="1">
    <location>
        <begin position="73"/>
        <end position="84"/>
    </location>
</feature>
<protein>
    <recommendedName>
        <fullName evidence="5">Ycf3-interacting protein 1, chloroplastic</fullName>
    </recommendedName>
</protein>
<evidence type="ECO:0008006" key="5">
    <source>
        <dbReference type="Google" id="ProtNLM"/>
    </source>
</evidence>
<gene>
    <name evidence="3" type="ORF">OSB04_011982</name>
</gene>